<comment type="catalytic activity">
    <reaction evidence="1">
        <text>Hydrolysis of alpha-(2-&gt;3)-, alpha-(2-&gt;6)-, alpha-(2-&gt;8)- glycosidic linkages of terminal sialic acid residues in oligosaccharides, glycoproteins, glycolipids, colominic acid and synthetic substrates.</text>
        <dbReference type="EC" id="3.2.1.18"/>
    </reaction>
</comment>
<dbReference type="GO" id="GO:0006689">
    <property type="term" value="P:ganglioside catabolic process"/>
    <property type="evidence" value="ECO:0007669"/>
    <property type="project" value="TreeGrafter"/>
</dbReference>
<feature type="signal peptide" evidence="4">
    <location>
        <begin position="1"/>
        <end position="18"/>
    </location>
</feature>
<dbReference type="AlphaFoldDB" id="A0A2N8HCU6"/>
<dbReference type="PANTHER" id="PTHR10628:SF30">
    <property type="entry name" value="EXO-ALPHA-SIALIDASE"/>
    <property type="match status" value="1"/>
</dbReference>
<dbReference type="OrthoDB" id="2519939at2"/>
<dbReference type="Pfam" id="PF13088">
    <property type="entry name" value="BNR_2"/>
    <property type="match status" value="1"/>
</dbReference>
<evidence type="ECO:0000313" key="7">
    <source>
        <dbReference type="Proteomes" id="UP000236000"/>
    </source>
</evidence>
<dbReference type="Proteomes" id="UP000236000">
    <property type="component" value="Unassembled WGS sequence"/>
</dbReference>
<dbReference type="SUPFAM" id="SSF50939">
    <property type="entry name" value="Sialidases"/>
    <property type="match status" value="1"/>
</dbReference>
<dbReference type="PANTHER" id="PTHR10628">
    <property type="entry name" value="SIALIDASE"/>
    <property type="match status" value="1"/>
</dbReference>
<keyword evidence="4" id="KW-0732">Signal</keyword>
<evidence type="ECO:0000256" key="2">
    <source>
        <dbReference type="ARBA" id="ARBA00009348"/>
    </source>
</evidence>
<evidence type="ECO:0000256" key="4">
    <source>
        <dbReference type="SAM" id="SignalP"/>
    </source>
</evidence>
<sequence>MKSLLFALFAGSVCCCYAQENAAPAPEPEIVATPPSDAGRGLIRVNSREIRHYSGTRKEPDYLVSKDNGKTWEMKAAPSGYPPNYGGIPKESPAIARNPVTKEFIRVQPIGGFIFLSKGGLDGKWFAVTNDGKLEEDWKNPEKQKNLKKLGGIMRTPTFVNKGKRVIVPFHNMGGGTKFHISDDGGLTWRVSKNGVTSPKHEARPPHQGVRWFNNAVEATVLEMKDGTLWALARTSQDQAWQAFSRDFGETWSKPEPSRFFGTLTMNTLGRLDDGTIVSLWTNTMALPENATAGNGTWEDVFTNRDSHHIALSNDEGKTWYGFREIILDEHRNHPGYATLDGPEDRGKHQSEMVQLDKNRILISLGQHKNHRRLVIVDRRWVAAKTRATQTGRDLDAQWTIHTYIPQKKGHCSYNRKPSAELVPDPSGGEKKVLQIRRLNDPELVNEKSNVDYQNGGATWNFPNGTTGLVKFRFRVADGDQADDSGLQVSLTDRLFNACDTTTKDYALFTFPIKLKPAPHLLLGMKKVPFAPEAWHEVSILWQGSQAVVSLDGKKAGTLKMVNQSPNGASYIHFISTGSKPDAGILLDTVNARVK</sequence>
<dbReference type="EMBL" id="PJKA01000012">
    <property type="protein sequence ID" value="PNC17717.1"/>
    <property type="molecule type" value="Genomic_DNA"/>
</dbReference>
<evidence type="ECO:0000259" key="5">
    <source>
        <dbReference type="Pfam" id="PF13088"/>
    </source>
</evidence>
<dbReference type="GO" id="GO:0009313">
    <property type="term" value="P:oligosaccharide catabolic process"/>
    <property type="evidence" value="ECO:0007669"/>
    <property type="project" value="TreeGrafter"/>
</dbReference>
<evidence type="ECO:0000256" key="1">
    <source>
        <dbReference type="ARBA" id="ARBA00000427"/>
    </source>
</evidence>
<feature type="domain" description="Sialidase" evidence="5">
    <location>
        <begin position="137"/>
        <end position="321"/>
    </location>
</feature>
<reference evidence="6 7" key="1">
    <citation type="journal article" date="2017" name="BMC Genomics">
        <title>Genome sequencing of 39 Akkermansia muciniphila isolates reveals its population structure, genomic and functional diverisity, and global distribution in mammalian gut microbiotas.</title>
        <authorList>
            <person name="Guo X."/>
            <person name="Li S."/>
            <person name="Zhang J."/>
            <person name="Wu F."/>
            <person name="Li X."/>
            <person name="Wu D."/>
            <person name="Zhang M."/>
            <person name="Ou Z."/>
            <person name="Jie Z."/>
            <person name="Yan Q."/>
            <person name="Li P."/>
            <person name="Yi J."/>
            <person name="Peng Y."/>
        </authorList>
    </citation>
    <scope>NUCLEOTIDE SEQUENCE [LARGE SCALE GENOMIC DNA]</scope>
    <source>
        <strain evidence="6 7">GP24</strain>
    </source>
</reference>
<dbReference type="InterPro" id="IPR011040">
    <property type="entry name" value="Sialidase"/>
</dbReference>
<accession>A0A2N8HCU6</accession>
<organism evidence="6 7">
    <name type="scientific">Akkermansia muciniphila</name>
    <dbReference type="NCBI Taxonomy" id="239935"/>
    <lineage>
        <taxon>Bacteria</taxon>
        <taxon>Pseudomonadati</taxon>
        <taxon>Verrucomicrobiota</taxon>
        <taxon>Verrucomicrobiia</taxon>
        <taxon>Verrucomicrobiales</taxon>
        <taxon>Akkermansiaceae</taxon>
        <taxon>Akkermansia</taxon>
    </lineage>
</organism>
<dbReference type="GO" id="GO:0016020">
    <property type="term" value="C:membrane"/>
    <property type="evidence" value="ECO:0007669"/>
    <property type="project" value="TreeGrafter"/>
</dbReference>
<proteinExistence type="inferred from homology"/>
<comment type="similarity">
    <text evidence="2">Belongs to the glycosyl hydrolase 33 family.</text>
</comment>
<name>A0A2N8HCU6_9BACT</name>
<comment type="caution">
    <text evidence="6">The sequence shown here is derived from an EMBL/GenBank/DDBJ whole genome shotgun (WGS) entry which is preliminary data.</text>
</comment>
<evidence type="ECO:0000256" key="3">
    <source>
        <dbReference type="ARBA" id="ARBA00012733"/>
    </source>
</evidence>
<dbReference type="RefSeq" id="WP_102714384.1">
    <property type="nucleotide sequence ID" value="NZ_PJKA01000012.1"/>
</dbReference>
<dbReference type="InterPro" id="IPR036278">
    <property type="entry name" value="Sialidase_sf"/>
</dbReference>
<dbReference type="GO" id="GO:0004308">
    <property type="term" value="F:exo-alpha-sialidase activity"/>
    <property type="evidence" value="ECO:0007669"/>
    <property type="project" value="UniProtKB-EC"/>
</dbReference>
<feature type="chain" id="PRO_5014957877" description="exo-alpha-sialidase" evidence="4">
    <location>
        <begin position="19"/>
        <end position="595"/>
    </location>
</feature>
<protein>
    <recommendedName>
        <fullName evidence="3">exo-alpha-sialidase</fullName>
        <ecNumber evidence="3">3.2.1.18</ecNumber>
    </recommendedName>
</protein>
<dbReference type="CDD" id="cd15482">
    <property type="entry name" value="Sialidase_non-viral"/>
    <property type="match status" value="1"/>
</dbReference>
<gene>
    <name evidence="6" type="ORF">CXU22_08195</name>
</gene>
<dbReference type="GO" id="GO:0005737">
    <property type="term" value="C:cytoplasm"/>
    <property type="evidence" value="ECO:0007669"/>
    <property type="project" value="TreeGrafter"/>
</dbReference>
<dbReference type="InterPro" id="IPR026856">
    <property type="entry name" value="Sialidase_fam"/>
</dbReference>
<evidence type="ECO:0000313" key="6">
    <source>
        <dbReference type="EMBL" id="PNC17717.1"/>
    </source>
</evidence>
<dbReference type="Gene3D" id="2.120.10.10">
    <property type="match status" value="1"/>
</dbReference>
<dbReference type="EC" id="3.2.1.18" evidence="3"/>